<organism evidence="1">
    <name type="scientific">Desulfobacca acetoxidans</name>
    <dbReference type="NCBI Taxonomy" id="60893"/>
    <lineage>
        <taxon>Bacteria</taxon>
        <taxon>Pseudomonadati</taxon>
        <taxon>Thermodesulfobacteriota</taxon>
        <taxon>Desulfobaccia</taxon>
        <taxon>Desulfobaccales</taxon>
        <taxon>Desulfobaccaceae</taxon>
        <taxon>Desulfobacca</taxon>
    </lineage>
</organism>
<proteinExistence type="predicted"/>
<comment type="caution">
    <text evidence="1">The sequence shown here is derived from an EMBL/GenBank/DDBJ whole genome shotgun (WGS) entry which is preliminary data.</text>
</comment>
<dbReference type="AlphaFoldDB" id="A0A7V6DNQ4"/>
<dbReference type="SUPFAM" id="SSF52540">
    <property type="entry name" value="P-loop containing nucleoside triphosphate hydrolases"/>
    <property type="match status" value="1"/>
</dbReference>
<dbReference type="InterPro" id="IPR027417">
    <property type="entry name" value="P-loop_NTPase"/>
</dbReference>
<name>A0A7V6DNQ4_9BACT</name>
<evidence type="ECO:0000313" key="1">
    <source>
        <dbReference type="EMBL" id="HHS28296.1"/>
    </source>
</evidence>
<accession>A0A7V6DNQ4</accession>
<dbReference type="EMBL" id="DTGR01000021">
    <property type="protein sequence ID" value="HHS28296.1"/>
    <property type="molecule type" value="Genomic_DNA"/>
</dbReference>
<protein>
    <recommendedName>
        <fullName evidence="2">AAA family ATPase</fullName>
    </recommendedName>
</protein>
<sequence length="189" mass="21236">MDRLLVVIFGLMGVGKSTVAKALGEARGWPVIHSDVLRKSLAGLPPTTRAHFEFGQGIYHEDFSRKTYAEMRRRAGELLDGGAPRVILDASFKSAGERRRVRELAREKEARTAFIYCSCPKELVRQRLKHRAGNSSAISDGRLELLDLQMEDFEPLTEEDQPLLRLDTGRDLGKVLQEVNEFLDGLSVQ</sequence>
<dbReference type="PANTHER" id="PTHR43883:SF1">
    <property type="entry name" value="GLUCONOKINASE"/>
    <property type="match status" value="1"/>
</dbReference>
<gene>
    <name evidence="1" type="ORF">ENV52_01150</name>
</gene>
<dbReference type="Pfam" id="PF13671">
    <property type="entry name" value="AAA_33"/>
    <property type="match status" value="1"/>
</dbReference>
<evidence type="ECO:0008006" key="2">
    <source>
        <dbReference type="Google" id="ProtNLM"/>
    </source>
</evidence>
<reference evidence="1" key="1">
    <citation type="journal article" date="2020" name="mSystems">
        <title>Genome- and Community-Level Interaction Insights into Carbon Utilization and Element Cycling Functions of Hydrothermarchaeota in Hydrothermal Sediment.</title>
        <authorList>
            <person name="Zhou Z."/>
            <person name="Liu Y."/>
            <person name="Xu W."/>
            <person name="Pan J."/>
            <person name="Luo Z.H."/>
            <person name="Li M."/>
        </authorList>
    </citation>
    <scope>NUCLEOTIDE SEQUENCE [LARGE SCALE GENOMIC DNA]</scope>
    <source>
        <strain evidence="1">SpSt-767</strain>
    </source>
</reference>
<dbReference type="PANTHER" id="PTHR43883">
    <property type="entry name" value="SLR0207 PROTEIN"/>
    <property type="match status" value="1"/>
</dbReference>
<dbReference type="InterPro" id="IPR052732">
    <property type="entry name" value="Cell-binding_unc_protein"/>
</dbReference>
<dbReference type="Gene3D" id="3.40.50.300">
    <property type="entry name" value="P-loop containing nucleotide triphosphate hydrolases"/>
    <property type="match status" value="1"/>
</dbReference>